<feature type="compositionally biased region" description="Basic and acidic residues" evidence="1">
    <location>
        <begin position="1"/>
        <end position="29"/>
    </location>
</feature>
<sequence>MKRKAEVVANETKSKDEKDANTDVEKGNKSEGSNIVEASYVPPRTGYVEEFWAVKDENKSEGPNINEGCYGPPRIRFGEEFCAYPYGRMHNMDYHQGYMQMPPIANYNCPPWMNLRQDECSHPSVMPQDYGVNYPYRPPGFYNYNNFF</sequence>
<gene>
    <name evidence="2" type="ORF">LIER_25533</name>
</gene>
<feature type="region of interest" description="Disordered" evidence="1">
    <location>
        <begin position="1"/>
        <end position="37"/>
    </location>
</feature>
<comment type="caution">
    <text evidence="2">The sequence shown here is derived from an EMBL/GenBank/DDBJ whole genome shotgun (WGS) entry which is preliminary data.</text>
</comment>
<evidence type="ECO:0000256" key="1">
    <source>
        <dbReference type="SAM" id="MobiDB-lite"/>
    </source>
</evidence>
<evidence type="ECO:0000313" key="2">
    <source>
        <dbReference type="EMBL" id="GAA0171526.1"/>
    </source>
</evidence>
<dbReference type="Proteomes" id="UP001454036">
    <property type="component" value="Unassembled WGS sequence"/>
</dbReference>
<dbReference type="EMBL" id="BAABME010007708">
    <property type="protein sequence ID" value="GAA0171526.1"/>
    <property type="molecule type" value="Genomic_DNA"/>
</dbReference>
<organism evidence="2 3">
    <name type="scientific">Lithospermum erythrorhizon</name>
    <name type="common">Purple gromwell</name>
    <name type="synonym">Lithospermum officinale var. erythrorhizon</name>
    <dbReference type="NCBI Taxonomy" id="34254"/>
    <lineage>
        <taxon>Eukaryota</taxon>
        <taxon>Viridiplantae</taxon>
        <taxon>Streptophyta</taxon>
        <taxon>Embryophyta</taxon>
        <taxon>Tracheophyta</taxon>
        <taxon>Spermatophyta</taxon>
        <taxon>Magnoliopsida</taxon>
        <taxon>eudicotyledons</taxon>
        <taxon>Gunneridae</taxon>
        <taxon>Pentapetalae</taxon>
        <taxon>asterids</taxon>
        <taxon>lamiids</taxon>
        <taxon>Boraginales</taxon>
        <taxon>Boraginaceae</taxon>
        <taxon>Boraginoideae</taxon>
        <taxon>Lithospermeae</taxon>
        <taxon>Lithospermum</taxon>
    </lineage>
</organism>
<protein>
    <submittedName>
        <fullName evidence="2">Uncharacterized protein</fullName>
    </submittedName>
</protein>
<reference evidence="2 3" key="1">
    <citation type="submission" date="2024-01" db="EMBL/GenBank/DDBJ databases">
        <title>The complete chloroplast genome sequence of Lithospermum erythrorhizon: insights into the phylogenetic relationship among Boraginaceae species and the maternal lineages of purple gromwells.</title>
        <authorList>
            <person name="Okada T."/>
            <person name="Watanabe K."/>
        </authorList>
    </citation>
    <scope>NUCLEOTIDE SEQUENCE [LARGE SCALE GENOMIC DNA]</scope>
</reference>
<dbReference type="AlphaFoldDB" id="A0AAV3R856"/>
<accession>A0AAV3R856</accession>
<proteinExistence type="predicted"/>
<keyword evidence="3" id="KW-1185">Reference proteome</keyword>
<evidence type="ECO:0000313" key="3">
    <source>
        <dbReference type="Proteomes" id="UP001454036"/>
    </source>
</evidence>
<name>A0AAV3R856_LITER</name>